<evidence type="ECO:0000256" key="4">
    <source>
        <dbReference type="ARBA" id="ARBA00023136"/>
    </source>
</evidence>
<protein>
    <submittedName>
        <fullName evidence="7">MFS transporter</fullName>
    </submittedName>
</protein>
<dbReference type="OrthoDB" id="9809599at2"/>
<feature type="transmembrane region" description="Helical" evidence="5">
    <location>
        <begin position="342"/>
        <end position="362"/>
    </location>
</feature>
<reference evidence="7 8" key="1">
    <citation type="submission" date="2019-03" db="EMBL/GenBank/DDBJ databases">
        <title>Draft genome sequences of novel Actinobacteria.</title>
        <authorList>
            <person name="Sahin N."/>
            <person name="Ay H."/>
            <person name="Saygin H."/>
        </authorList>
    </citation>
    <scope>NUCLEOTIDE SEQUENCE [LARGE SCALE GENOMIC DNA]</scope>
    <source>
        <strain evidence="7 8">16K404</strain>
    </source>
</reference>
<proteinExistence type="predicted"/>
<dbReference type="PROSITE" id="PS50850">
    <property type="entry name" value="MFS"/>
    <property type="match status" value="1"/>
</dbReference>
<keyword evidence="8" id="KW-1185">Reference proteome</keyword>
<dbReference type="SUPFAM" id="SSF103473">
    <property type="entry name" value="MFS general substrate transporter"/>
    <property type="match status" value="1"/>
</dbReference>
<accession>A0A4R4UYN0</accession>
<dbReference type="Gene3D" id="1.20.1250.20">
    <property type="entry name" value="MFS general substrate transporter like domains"/>
    <property type="match status" value="2"/>
</dbReference>
<feature type="transmembrane region" description="Helical" evidence="5">
    <location>
        <begin position="145"/>
        <end position="168"/>
    </location>
</feature>
<dbReference type="EMBL" id="SMKV01000016">
    <property type="protein sequence ID" value="TDC91939.1"/>
    <property type="molecule type" value="Genomic_DNA"/>
</dbReference>
<feature type="transmembrane region" description="Helical" evidence="5">
    <location>
        <begin position="12"/>
        <end position="33"/>
    </location>
</feature>
<dbReference type="PANTHER" id="PTHR23514">
    <property type="entry name" value="BYPASS OF STOP CODON PROTEIN 6"/>
    <property type="match status" value="1"/>
</dbReference>
<organism evidence="7 8">
    <name type="scientific">Saccharopolyspora aridisoli</name>
    <dbReference type="NCBI Taxonomy" id="2530385"/>
    <lineage>
        <taxon>Bacteria</taxon>
        <taxon>Bacillati</taxon>
        <taxon>Actinomycetota</taxon>
        <taxon>Actinomycetes</taxon>
        <taxon>Pseudonocardiales</taxon>
        <taxon>Pseudonocardiaceae</taxon>
        <taxon>Saccharopolyspora</taxon>
    </lineage>
</organism>
<dbReference type="GO" id="GO:0005886">
    <property type="term" value="C:plasma membrane"/>
    <property type="evidence" value="ECO:0007669"/>
    <property type="project" value="UniProtKB-SubCell"/>
</dbReference>
<evidence type="ECO:0000313" key="7">
    <source>
        <dbReference type="EMBL" id="TDC91939.1"/>
    </source>
</evidence>
<feature type="transmembrane region" description="Helical" evidence="5">
    <location>
        <begin position="306"/>
        <end position="330"/>
    </location>
</feature>
<sequence length="396" mass="39880">MAVETRADSGVLRARNAVAVVFALNGFAMASWMSRIPEARDALSVSPGELGRLLLAISVGSILALPLAGALVHRFGARAVITGAAVLDAVGVALAGTGSGMFGDVWVTAAGLLAFGLGTGLWDVAMNIDGAAVERRIGRTIMPRFHAGFSLGTVVGAGVGAACAGLGVPMVVHLVGAAVLVAVVPTLAAPSLLPAHDDEEEESPGGGIVRAWAEPRTLLVGLVVLAMALTEGTANDWLAVALVDGYDIPPWLGAVGFAVFLSAMTAGRVVGTILLDRFGRTKVLWATMATAGIGVLLVVFGNWLPLVFLGAAIWGIGASLGFPVGMSAAADDPARAAARVSVVSTVGYTAFLAGPPLLGYLADHVGTLHALLLVAALLVPSALAVPAARPPAHEPG</sequence>
<evidence type="ECO:0000256" key="3">
    <source>
        <dbReference type="ARBA" id="ARBA00022989"/>
    </source>
</evidence>
<dbReference type="InterPro" id="IPR036259">
    <property type="entry name" value="MFS_trans_sf"/>
</dbReference>
<feature type="transmembrane region" description="Helical" evidence="5">
    <location>
        <begin position="251"/>
        <end position="271"/>
    </location>
</feature>
<feature type="transmembrane region" description="Helical" evidence="5">
    <location>
        <begin position="217"/>
        <end position="239"/>
    </location>
</feature>
<feature type="transmembrane region" description="Helical" evidence="5">
    <location>
        <begin position="283"/>
        <end position="300"/>
    </location>
</feature>
<evidence type="ECO:0000259" key="6">
    <source>
        <dbReference type="PROSITE" id="PS50850"/>
    </source>
</evidence>
<dbReference type="Proteomes" id="UP000294744">
    <property type="component" value="Unassembled WGS sequence"/>
</dbReference>
<evidence type="ECO:0000256" key="5">
    <source>
        <dbReference type="SAM" id="Phobius"/>
    </source>
</evidence>
<keyword evidence="2 5" id="KW-0812">Transmembrane</keyword>
<dbReference type="Pfam" id="PF07690">
    <property type="entry name" value="MFS_1"/>
    <property type="match status" value="1"/>
</dbReference>
<dbReference type="InterPro" id="IPR051788">
    <property type="entry name" value="MFS_Transporter"/>
</dbReference>
<evidence type="ECO:0000313" key="8">
    <source>
        <dbReference type="Proteomes" id="UP000294744"/>
    </source>
</evidence>
<feature type="transmembrane region" description="Helical" evidence="5">
    <location>
        <begin position="174"/>
        <end position="196"/>
    </location>
</feature>
<feature type="transmembrane region" description="Helical" evidence="5">
    <location>
        <begin position="79"/>
        <end position="99"/>
    </location>
</feature>
<dbReference type="CDD" id="cd17393">
    <property type="entry name" value="MFS_MosC_like"/>
    <property type="match status" value="1"/>
</dbReference>
<feature type="transmembrane region" description="Helical" evidence="5">
    <location>
        <begin position="53"/>
        <end position="72"/>
    </location>
</feature>
<keyword evidence="3 5" id="KW-1133">Transmembrane helix</keyword>
<evidence type="ECO:0000256" key="2">
    <source>
        <dbReference type="ARBA" id="ARBA00022692"/>
    </source>
</evidence>
<comment type="subcellular location">
    <subcellularLocation>
        <location evidence="1">Cell membrane</location>
        <topology evidence="1">Multi-pass membrane protein</topology>
    </subcellularLocation>
</comment>
<dbReference type="PANTHER" id="PTHR23514:SF13">
    <property type="entry name" value="INNER MEMBRANE PROTEIN YBJJ"/>
    <property type="match status" value="1"/>
</dbReference>
<comment type="caution">
    <text evidence="7">The sequence shown here is derived from an EMBL/GenBank/DDBJ whole genome shotgun (WGS) entry which is preliminary data.</text>
</comment>
<feature type="transmembrane region" description="Helical" evidence="5">
    <location>
        <begin position="368"/>
        <end position="388"/>
    </location>
</feature>
<evidence type="ECO:0000256" key="1">
    <source>
        <dbReference type="ARBA" id="ARBA00004651"/>
    </source>
</evidence>
<keyword evidence="4 5" id="KW-0472">Membrane</keyword>
<feature type="domain" description="Major facilitator superfamily (MFS) profile" evidence="6">
    <location>
        <begin position="14"/>
        <end position="393"/>
    </location>
</feature>
<feature type="transmembrane region" description="Helical" evidence="5">
    <location>
        <begin position="105"/>
        <end position="124"/>
    </location>
</feature>
<dbReference type="InterPro" id="IPR020846">
    <property type="entry name" value="MFS_dom"/>
</dbReference>
<dbReference type="AlphaFoldDB" id="A0A4R4UYN0"/>
<name>A0A4R4UYN0_9PSEU</name>
<gene>
    <name evidence="7" type="ORF">E1161_14870</name>
</gene>
<dbReference type="GO" id="GO:0022857">
    <property type="term" value="F:transmembrane transporter activity"/>
    <property type="evidence" value="ECO:0007669"/>
    <property type="project" value="InterPro"/>
</dbReference>
<dbReference type="InterPro" id="IPR011701">
    <property type="entry name" value="MFS"/>
</dbReference>